<feature type="compositionally biased region" description="Polar residues" evidence="10">
    <location>
        <begin position="114"/>
        <end position="133"/>
    </location>
</feature>
<dbReference type="InterPro" id="IPR014721">
    <property type="entry name" value="Ribsml_uS5_D2-typ_fold_subgr"/>
</dbReference>
<dbReference type="InterPro" id="IPR027417">
    <property type="entry name" value="P-loop_NTPase"/>
</dbReference>
<dbReference type="SMART" id="SM00382">
    <property type="entry name" value="AAA"/>
    <property type="match status" value="1"/>
</dbReference>
<dbReference type="InterPro" id="IPR027065">
    <property type="entry name" value="Lon_Prtase"/>
</dbReference>
<dbReference type="GO" id="GO:0004252">
    <property type="term" value="F:serine-type endopeptidase activity"/>
    <property type="evidence" value="ECO:0007669"/>
    <property type="project" value="UniProtKB-UniRule"/>
</dbReference>
<dbReference type="Gene3D" id="3.30.230.10">
    <property type="match status" value="1"/>
</dbReference>
<dbReference type="GO" id="GO:0004176">
    <property type="term" value="F:ATP-dependent peptidase activity"/>
    <property type="evidence" value="ECO:0007669"/>
    <property type="project" value="UniProtKB-UniRule"/>
</dbReference>
<dbReference type="Pfam" id="PF00004">
    <property type="entry name" value="AAA"/>
    <property type="match status" value="1"/>
</dbReference>
<dbReference type="Pfam" id="PF24823">
    <property type="entry name" value="PH_RDR2"/>
    <property type="match status" value="1"/>
</dbReference>
<keyword evidence="6" id="KW-0067">ATP-binding</keyword>
<feature type="active site" evidence="9">
    <location>
        <position position="1636"/>
    </location>
</feature>
<keyword evidence="3" id="KW-0547">Nucleotide-binding</keyword>
<accession>A0A0K0M720</accession>
<feature type="compositionally biased region" description="Basic and acidic residues" evidence="10">
    <location>
        <begin position="134"/>
        <end position="143"/>
    </location>
</feature>
<comment type="catalytic activity">
    <reaction evidence="7">
        <text>Hydrolysis of proteins in presence of ATP.</text>
        <dbReference type="EC" id="3.4.21.53"/>
    </reaction>
</comment>
<evidence type="ECO:0000256" key="6">
    <source>
        <dbReference type="ARBA" id="ARBA00022840"/>
    </source>
</evidence>
<dbReference type="FunFam" id="3.40.50.300:FF:000021">
    <property type="entry name" value="Lon protease homolog"/>
    <property type="match status" value="1"/>
</dbReference>
<dbReference type="EMBL" id="KJ711100">
    <property type="protein sequence ID" value="AJP06345.1"/>
    <property type="molecule type" value="mRNA"/>
</dbReference>
<dbReference type="PROSITE" id="PS51786">
    <property type="entry name" value="LON_PROTEOLYTIC"/>
    <property type="match status" value="1"/>
</dbReference>
<evidence type="ECO:0000256" key="9">
    <source>
        <dbReference type="PROSITE-ProRule" id="PRU01122"/>
    </source>
</evidence>
<dbReference type="InterPro" id="IPR003593">
    <property type="entry name" value="AAA+_ATPase"/>
</dbReference>
<dbReference type="InterPro" id="IPR004815">
    <property type="entry name" value="Lon_bac/euk-typ"/>
</dbReference>
<protein>
    <recommendedName>
        <fullName evidence="8">endopeptidase La</fullName>
        <ecNumber evidence="8">3.4.21.53</ecNumber>
    </recommendedName>
</protein>
<dbReference type="PROSITE" id="PS01046">
    <property type="entry name" value="LON_SER"/>
    <property type="match status" value="1"/>
</dbReference>
<keyword evidence="2 9" id="KW-0645">Protease</keyword>
<dbReference type="InterPro" id="IPR008269">
    <property type="entry name" value="Lon_proteolytic"/>
</dbReference>
<dbReference type="InterPro" id="IPR054594">
    <property type="entry name" value="Lon_lid"/>
</dbReference>
<organism evidence="12">
    <name type="scientific">Pinus tabuliformis</name>
    <name type="common">Chinese red pine</name>
    <name type="synonym">Pinus leucosperma</name>
    <dbReference type="NCBI Taxonomy" id="88731"/>
    <lineage>
        <taxon>Eukaryota</taxon>
        <taxon>Viridiplantae</taxon>
        <taxon>Streptophyta</taxon>
        <taxon>Embryophyta</taxon>
        <taxon>Tracheophyta</taxon>
        <taxon>Spermatophyta</taxon>
        <taxon>Pinopsida</taxon>
        <taxon>Pinidae</taxon>
        <taxon>Conifers I</taxon>
        <taxon>Pinales</taxon>
        <taxon>Pinaceae</taxon>
        <taxon>Pinus</taxon>
        <taxon>Pinus subgen. Pinus</taxon>
    </lineage>
</organism>
<evidence type="ECO:0000256" key="8">
    <source>
        <dbReference type="ARBA" id="ARBA00066743"/>
    </source>
</evidence>
<dbReference type="GO" id="GO:0006515">
    <property type="term" value="P:protein quality control for misfolded or incompletely synthesized proteins"/>
    <property type="evidence" value="ECO:0007669"/>
    <property type="project" value="TreeGrafter"/>
</dbReference>
<dbReference type="Pfam" id="PF05362">
    <property type="entry name" value="Lon_C"/>
    <property type="match status" value="1"/>
</dbReference>
<dbReference type="GO" id="GO:0007005">
    <property type="term" value="P:mitochondrion organization"/>
    <property type="evidence" value="ECO:0007669"/>
    <property type="project" value="TreeGrafter"/>
</dbReference>
<dbReference type="Gene3D" id="1.20.5.5270">
    <property type="match status" value="1"/>
</dbReference>
<dbReference type="PANTHER" id="PTHR43718">
    <property type="entry name" value="LON PROTEASE"/>
    <property type="match status" value="1"/>
</dbReference>
<dbReference type="Pfam" id="PF05183">
    <property type="entry name" value="RdRP"/>
    <property type="match status" value="1"/>
</dbReference>
<evidence type="ECO:0000259" key="11">
    <source>
        <dbReference type="PROSITE" id="PS51786"/>
    </source>
</evidence>
<dbReference type="GO" id="GO:0016887">
    <property type="term" value="F:ATP hydrolysis activity"/>
    <property type="evidence" value="ECO:0007669"/>
    <property type="project" value="InterPro"/>
</dbReference>
<sequence length="1726" mass="193027">MADIRTIEVSEIPFIPNEHFLVDFLEKFVEKGGVCACKLLTSTPSSSLHGSEAKLRAIVEIKSSELASDLHNLAKAGLLIFWSAPLAVSLLQHNILSNPKSVRNDRALAEPKLIQNSIASQSKSEGETISQPKSMKDHNVPEPKPMKEEIISELKDKQCCNLTNLKSMQKGTISETKDPQKDIMSGLKSMQNDNVYGKKAQKYIRMQTLTLPETEPTPKDLMAGPEYTQNCMQKDISYETKASQKDIMPGLKSMQNDTVSGMKAPQKDIRMQPLTLLETKPTRKDLMAGPKCTQNCTLMTPSMQKDNISGSKSTQNHSNVAEPKTFQRNTIPRTRQNDTTQGPKSRQMSSFEGINLHMGCQTSENTFFVSCSRSRINAEFDFVTKRISLYLKEGSREYKIVFAYGNIRYIHRGFMSDRDTQLLILRMRHAPRIYHVFSGSQCNANDPKSKNKNSQWVRTTDFTESCSIGHSSSLGLELSISMSISQIQENFAHYKEIESKILLERGRPFLSTSKLVPILKPPEGLHLPYSVIFKINSLVQNGVLSWPTLDNEFFNLLQPERSDVALINQALEKLGNSGWNTCYRPVDWLQDQLKMVEKSNRYRNAGHTPLENGLMYVNSVQVTPAKIYFAGPEVNVSNRVLRYYADHAENFIRVAFFDENFSPLHSTDLSRRTAHGVPQQHTKLYERILQVLREGIVIGDKKFEFLAFSSSQLRESSLWMFAPTDTLTAEQIRKWMGNFWAIRNVAKCASRMGQSFSSSTETFDIQNEEFEYIPRDIEVVSNGKRYVFSDGIGKISSDFAEQVARKCGCDNLVPSAFQIRFAGFKGMVAVDPSSSYKLSLRPSMRKYTSDNRSLDVLNWTKYRPCFLNRQIITLLSTLGVAGHHFETLQKEAIELINQVLTSRDEALDVLQTLYTGENHNALTDMLSCGYSPRSEPYLSMMLQAFRASKLVELRNKARIFVPKGRCLMGCLDETKTLNYGEVFIQIRDAPGNKQLHGPGQDRTSIMEGKVVVAKNPCLHPGDIRILFAVNTPKLKHMVDCIVFPQQGKGPHPNECSGSDLDGDIYFVSWDKSLIPPQQVPPMDYDAKPLKQLDREVTMEEIQEHFANYMVTNLHLKWFASVFVAAKFRERLGPNKERCPAHVLQVIEEELTKLQLLEASSSEFNVTRNYLDWLTSLPWGHYSEENFDVQRAQQILDSDHYGLSDVKERILEFIAVGKLRGTAQGKIICLSGPPGVGKTSIGKSIAHALNRKFYRFSVGGLADVAEIKGHRRTYVGAMPGKMVQCLKSVGTANPLVLIDEIDKLGRGHAGDPASALLELLDPEQNANFLDHYLDVPIDVSKVLFVCTANVVEMIPNPLLDRMEIISLVGYITDEKMHIARDYLELTTREACGVKPEQVEITDAALLALIESYCREAGVRNLQKHIEKIYRKIALKLVRQGATSTVFVDSSSQKQDSKELDNVEHVAEEKNSILTNPAIDEAPSSAQASAEEPSEPAESSVNSQDEITAFDAEKVEPEQSYEKVIIDVTNIADYVGKPVFHGEKIYDQTPIGVVMGLAWTAMGGSTLYIETTCIEQGEGKGALQLTGQLGDVMKESALIAHTVARAILQEKEPGNQFLANSKLHLHVPAGATPKDGPSAGCTMITSMLSLALKKLVKKDVAMTGEVTLTGRVLPIGGVKEKAVAARRSGIKYIIFPEANKRDYDELNANVKEGLEVCKCEGRPRSLFC</sequence>
<feature type="region of interest" description="Disordered" evidence="10">
    <location>
        <begin position="1469"/>
        <end position="1502"/>
    </location>
</feature>
<dbReference type="CDD" id="cd19500">
    <property type="entry name" value="RecA-like_Lon"/>
    <property type="match status" value="1"/>
</dbReference>
<dbReference type="SUPFAM" id="SSF52540">
    <property type="entry name" value="P-loop containing nucleoside triphosphate hydrolases"/>
    <property type="match status" value="1"/>
</dbReference>
<evidence type="ECO:0000313" key="12">
    <source>
        <dbReference type="EMBL" id="AJP06345.1"/>
    </source>
</evidence>
<dbReference type="FunFam" id="1.10.8.60:FF:000080">
    <property type="entry name" value="Lon protease homolog, mitochondrial"/>
    <property type="match status" value="1"/>
</dbReference>
<dbReference type="InterPro" id="IPR003959">
    <property type="entry name" value="ATPase_AAA_core"/>
</dbReference>
<feature type="compositionally biased region" description="Polar residues" evidence="10">
    <location>
        <begin position="301"/>
        <end position="319"/>
    </location>
</feature>
<evidence type="ECO:0000256" key="3">
    <source>
        <dbReference type="ARBA" id="ARBA00022741"/>
    </source>
</evidence>
<dbReference type="GO" id="GO:0003968">
    <property type="term" value="F:RNA-directed RNA polymerase activity"/>
    <property type="evidence" value="ECO:0007669"/>
    <property type="project" value="InterPro"/>
</dbReference>
<dbReference type="InterPro" id="IPR057596">
    <property type="entry name" value="RDRP_core"/>
</dbReference>
<dbReference type="FunFam" id="3.30.230.10:FF:000015">
    <property type="entry name" value="Lon protease homolog, mitochondrial"/>
    <property type="match status" value="1"/>
</dbReference>
<evidence type="ECO:0000256" key="1">
    <source>
        <dbReference type="ARBA" id="ARBA00004305"/>
    </source>
</evidence>
<dbReference type="Pfam" id="PF22667">
    <property type="entry name" value="Lon_lid"/>
    <property type="match status" value="1"/>
</dbReference>
<dbReference type="NCBIfam" id="TIGR00763">
    <property type="entry name" value="lon"/>
    <property type="match status" value="1"/>
</dbReference>
<feature type="region of interest" description="Disordered" evidence="10">
    <location>
        <begin position="114"/>
        <end position="143"/>
    </location>
</feature>
<dbReference type="GO" id="GO:0051131">
    <property type="term" value="P:chaperone-mediated protein complex assembly"/>
    <property type="evidence" value="ECO:0007669"/>
    <property type="project" value="TreeGrafter"/>
</dbReference>
<dbReference type="PRINTS" id="PR00830">
    <property type="entry name" value="ENDOLAPTASE"/>
</dbReference>
<feature type="compositionally biased region" description="Polar residues" evidence="10">
    <location>
        <begin position="326"/>
        <end position="347"/>
    </location>
</feature>
<dbReference type="InterPro" id="IPR020568">
    <property type="entry name" value="Ribosomal_Su5_D2-typ_SF"/>
</dbReference>
<reference evidence="12" key="1">
    <citation type="submission" date="2014-04" db="EMBL/GenBank/DDBJ databases">
        <title>The genes involved in the male and female cone development in Pinus tabuliformis.</title>
        <authorList>
            <person name="Niu S."/>
            <person name="Li W."/>
            <person name="Chen X."/>
        </authorList>
    </citation>
    <scope>NUCLEOTIDE SEQUENCE</scope>
</reference>
<dbReference type="Gene3D" id="3.40.50.300">
    <property type="entry name" value="P-loop containing nucleotide triphosphate hydrolases"/>
    <property type="match status" value="1"/>
</dbReference>
<evidence type="ECO:0000256" key="4">
    <source>
        <dbReference type="ARBA" id="ARBA00022801"/>
    </source>
</evidence>
<evidence type="ECO:0000256" key="7">
    <source>
        <dbReference type="ARBA" id="ARBA00050665"/>
    </source>
</evidence>
<evidence type="ECO:0000256" key="10">
    <source>
        <dbReference type="SAM" id="MobiDB-lite"/>
    </source>
</evidence>
<comment type="subcellular location">
    <subcellularLocation>
        <location evidence="1">Mitochondrion matrix</location>
    </subcellularLocation>
</comment>
<keyword evidence="5 9" id="KW-0720">Serine protease</keyword>
<dbReference type="Pfam" id="PF26252">
    <property type="entry name" value="RdRP_helical"/>
    <property type="match status" value="1"/>
</dbReference>
<feature type="active site" evidence="9">
    <location>
        <position position="1679"/>
    </location>
</feature>
<dbReference type="EC" id="3.4.21.53" evidence="8"/>
<dbReference type="SUPFAM" id="SSF54211">
    <property type="entry name" value="Ribosomal protein S5 domain 2-like"/>
    <property type="match status" value="1"/>
</dbReference>
<dbReference type="GO" id="GO:0003697">
    <property type="term" value="F:single-stranded DNA binding"/>
    <property type="evidence" value="ECO:0007669"/>
    <property type="project" value="TreeGrafter"/>
</dbReference>
<keyword evidence="4 9" id="KW-0378">Hydrolase</keyword>
<dbReference type="InterPro" id="IPR058751">
    <property type="entry name" value="RDRP_helical"/>
</dbReference>
<evidence type="ECO:0000256" key="5">
    <source>
        <dbReference type="ARBA" id="ARBA00022825"/>
    </source>
</evidence>
<evidence type="ECO:0000256" key="2">
    <source>
        <dbReference type="ARBA" id="ARBA00022670"/>
    </source>
</evidence>
<dbReference type="Gene3D" id="1.10.8.60">
    <property type="match status" value="1"/>
</dbReference>
<dbReference type="PANTHER" id="PTHR43718:SF2">
    <property type="entry name" value="LON PROTEASE HOMOLOG, MITOCHONDRIAL"/>
    <property type="match status" value="1"/>
</dbReference>
<feature type="compositionally biased region" description="Low complexity" evidence="10">
    <location>
        <begin position="1479"/>
        <end position="1498"/>
    </location>
</feature>
<feature type="region of interest" description="Disordered" evidence="10">
    <location>
        <begin position="301"/>
        <end position="347"/>
    </location>
</feature>
<dbReference type="FunFam" id="1.20.5.5270:FF:000001">
    <property type="entry name" value="Lon protease homolog, mitochondrial"/>
    <property type="match status" value="1"/>
</dbReference>
<name>A0A0K0M720_PINTB</name>
<dbReference type="InterPro" id="IPR057590">
    <property type="entry name" value="PH_RDR1/2-like"/>
</dbReference>
<proteinExistence type="evidence at transcript level"/>
<dbReference type="GO" id="GO:0005524">
    <property type="term" value="F:ATP binding"/>
    <property type="evidence" value="ECO:0007669"/>
    <property type="project" value="UniProtKB-KW"/>
</dbReference>
<dbReference type="InterPro" id="IPR008268">
    <property type="entry name" value="Peptidase_S16_AS"/>
</dbReference>
<feature type="domain" description="Lon proteolytic" evidence="11">
    <location>
        <begin position="1546"/>
        <end position="1726"/>
    </location>
</feature>
<comment type="similarity">
    <text evidence="9">Belongs to the peptidase S16 family.</text>
</comment>
<dbReference type="GO" id="GO:0005759">
    <property type="term" value="C:mitochondrial matrix"/>
    <property type="evidence" value="ECO:0007669"/>
    <property type="project" value="UniProtKB-SubCell"/>
</dbReference>